<proteinExistence type="predicted"/>
<dbReference type="Gene3D" id="1.20.1280.50">
    <property type="match status" value="1"/>
</dbReference>
<dbReference type="Pfam" id="PF08268">
    <property type="entry name" value="FBA_3"/>
    <property type="match status" value="1"/>
</dbReference>
<dbReference type="STRING" id="218851.A0A2G5D7Y3"/>
<dbReference type="PANTHER" id="PTHR31672">
    <property type="entry name" value="BNACNNG10540D PROTEIN"/>
    <property type="match status" value="1"/>
</dbReference>
<accession>A0A2G5D7Y3</accession>
<protein>
    <recommendedName>
        <fullName evidence="1">F-box domain-containing protein</fullName>
    </recommendedName>
</protein>
<evidence type="ECO:0000313" key="3">
    <source>
        <dbReference type="Proteomes" id="UP000230069"/>
    </source>
</evidence>
<sequence>MEDKKKKKDEGSILPDEMILFILLLLPIKSLMRFRCVNKTWLQLLTNDSHFAQLYLNQLIKNNNLSLLALRKQEQTLVLHDETTLATIYSAVELRSSLVSSAIPLEVPFRSTTTNSNSNSSYYVYGICNGLVLVGLPKEKKKLFIWNPFTNDYIHIPYPPIPYHGFDSELCSDKGTNYLGFGFINNRYKVIRFCDCYSLPPYVGSNKHVSVYTLGVDSTWRNLEEIVYDDILTDCIPPLVNGALHWNASTDSNSDSETILSFDLKDEVFYEIPYPEYAGLNDQEIMYFNRIGELGGLLCMLGAAHSRENVEIWVMQQYGVANSWIKTFTIGRPEVRVSFTSCLRPVGVTQNREILLNDTGTGELILYNLETSSVINLRRQFGHHFYNAYTYTPCFISPRAITGGRHIM</sequence>
<dbReference type="InParanoid" id="A0A2G5D7Y3"/>
<feature type="domain" description="F-box" evidence="1">
    <location>
        <begin position="8"/>
        <end position="54"/>
    </location>
</feature>
<dbReference type="SUPFAM" id="SSF81383">
    <property type="entry name" value="F-box domain"/>
    <property type="match status" value="1"/>
</dbReference>
<dbReference type="InterPro" id="IPR001810">
    <property type="entry name" value="F-box_dom"/>
</dbReference>
<dbReference type="Pfam" id="PF00646">
    <property type="entry name" value="F-box"/>
    <property type="match status" value="1"/>
</dbReference>
<reference evidence="2 3" key="1">
    <citation type="submission" date="2017-09" db="EMBL/GenBank/DDBJ databases">
        <title>WGS assembly of Aquilegia coerulea Goldsmith.</title>
        <authorList>
            <person name="Hodges S."/>
            <person name="Kramer E."/>
            <person name="Nordborg M."/>
            <person name="Tomkins J."/>
            <person name="Borevitz J."/>
            <person name="Derieg N."/>
            <person name="Yan J."/>
            <person name="Mihaltcheva S."/>
            <person name="Hayes R.D."/>
            <person name="Rokhsar D."/>
        </authorList>
    </citation>
    <scope>NUCLEOTIDE SEQUENCE [LARGE SCALE GENOMIC DNA]</scope>
    <source>
        <strain evidence="3">cv. Goldsmith</strain>
    </source>
</reference>
<evidence type="ECO:0000259" key="1">
    <source>
        <dbReference type="PROSITE" id="PS50181"/>
    </source>
</evidence>
<dbReference type="PROSITE" id="PS50181">
    <property type="entry name" value="FBOX"/>
    <property type="match status" value="1"/>
</dbReference>
<organism evidence="2 3">
    <name type="scientific">Aquilegia coerulea</name>
    <name type="common">Rocky mountain columbine</name>
    <dbReference type="NCBI Taxonomy" id="218851"/>
    <lineage>
        <taxon>Eukaryota</taxon>
        <taxon>Viridiplantae</taxon>
        <taxon>Streptophyta</taxon>
        <taxon>Embryophyta</taxon>
        <taxon>Tracheophyta</taxon>
        <taxon>Spermatophyta</taxon>
        <taxon>Magnoliopsida</taxon>
        <taxon>Ranunculales</taxon>
        <taxon>Ranunculaceae</taxon>
        <taxon>Thalictroideae</taxon>
        <taxon>Aquilegia</taxon>
    </lineage>
</organism>
<dbReference type="InterPro" id="IPR050796">
    <property type="entry name" value="SCF_F-box_component"/>
</dbReference>
<dbReference type="EMBL" id="KZ305043">
    <property type="protein sequence ID" value="PIA39623.1"/>
    <property type="molecule type" value="Genomic_DNA"/>
</dbReference>
<dbReference type="InterPro" id="IPR013187">
    <property type="entry name" value="F-box-assoc_dom_typ3"/>
</dbReference>
<keyword evidence="3" id="KW-1185">Reference proteome</keyword>
<dbReference type="FunCoup" id="A0A2G5D7Y3">
    <property type="interactions" value="7"/>
</dbReference>
<evidence type="ECO:0000313" key="2">
    <source>
        <dbReference type="EMBL" id="PIA39623.1"/>
    </source>
</evidence>
<dbReference type="SMART" id="SM00256">
    <property type="entry name" value="FBOX"/>
    <property type="match status" value="1"/>
</dbReference>
<dbReference type="InterPro" id="IPR036047">
    <property type="entry name" value="F-box-like_dom_sf"/>
</dbReference>
<dbReference type="OrthoDB" id="1428748at2759"/>
<dbReference type="Proteomes" id="UP000230069">
    <property type="component" value="Unassembled WGS sequence"/>
</dbReference>
<gene>
    <name evidence="2" type="ORF">AQUCO_02600224v1</name>
</gene>
<dbReference type="InterPro" id="IPR017451">
    <property type="entry name" value="F-box-assoc_interact_dom"/>
</dbReference>
<dbReference type="AlphaFoldDB" id="A0A2G5D7Y3"/>
<name>A0A2G5D7Y3_AQUCA</name>
<dbReference type="PANTHER" id="PTHR31672:SF13">
    <property type="entry name" value="F-BOX PROTEIN CPR30-LIKE"/>
    <property type="match status" value="1"/>
</dbReference>
<dbReference type="NCBIfam" id="TIGR01640">
    <property type="entry name" value="F_box_assoc_1"/>
    <property type="match status" value="1"/>
</dbReference>